<dbReference type="Proteomes" id="UP000002279">
    <property type="component" value="Chromosome X2"/>
</dbReference>
<keyword evidence="2" id="KW-1185">Reference proteome</keyword>
<proteinExistence type="predicted"/>
<protein>
    <recommendedName>
        <fullName evidence="3">Rieske domain-containing protein</fullName>
    </recommendedName>
</protein>
<dbReference type="InterPro" id="IPR036922">
    <property type="entry name" value="Rieske_2Fe-2S_sf"/>
</dbReference>
<reference evidence="1 2" key="1">
    <citation type="journal article" date="2008" name="Nature">
        <title>Genome analysis of the platypus reveals unique signatures of evolution.</title>
        <authorList>
            <person name="Warren W.C."/>
            <person name="Hillier L.W."/>
            <person name="Marshall Graves J.A."/>
            <person name="Birney E."/>
            <person name="Ponting C.P."/>
            <person name="Grutzner F."/>
            <person name="Belov K."/>
            <person name="Miller W."/>
            <person name="Clarke L."/>
            <person name="Chinwalla A.T."/>
            <person name="Yang S.P."/>
            <person name="Heger A."/>
            <person name="Locke D.P."/>
            <person name="Miethke P."/>
            <person name="Waters P.D."/>
            <person name="Veyrunes F."/>
            <person name="Fulton L."/>
            <person name="Fulton B."/>
            <person name="Graves T."/>
            <person name="Wallis J."/>
            <person name="Puente X.S."/>
            <person name="Lopez-Otin C."/>
            <person name="Ordonez G.R."/>
            <person name="Eichler E.E."/>
            <person name="Chen L."/>
            <person name="Cheng Z."/>
            <person name="Deakin J.E."/>
            <person name="Alsop A."/>
            <person name="Thompson K."/>
            <person name="Kirby P."/>
            <person name="Papenfuss A.T."/>
            <person name="Wakefield M.J."/>
            <person name="Olender T."/>
            <person name="Lancet D."/>
            <person name="Huttley G.A."/>
            <person name="Smit A.F."/>
            <person name="Pask A."/>
            <person name="Temple-Smith P."/>
            <person name="Batzer M.A."/>
            <person name="Walker J.A."/>
            <person name="Konkel M.K."/>
            <person name="Harris R.S."/>
            <person name="Whittington C.M."/>
            <person name="Wong E.S."/>
            <person name="Gemmell N.J."/>
            <person name="Buschiazzo E."/>
            <person name="Vargas Jentzsch I.M."/>
            <person name="Merkel A."/>
            <person name="Schmitz J."/>
            <person name="Zemann A."/>
            <person name="Churakov G."/>
            <person name="Kriegs J.O."/>
            <person name="Brosius J."/>
            <person name="Murchison E.P."/>
            <person name="Sachidanandam R."/>
            <person name="Smith C."/>
            <person name="Hannon G.J."/>
            <person name="Tsend-Ayush E."/>
            <person name="McMillan D."/>
            <person name="Attenborough R."/>
            <person name="Rens W."/>
            <person name="Ferguson-Smith M."/>
            <person name="Lefevre C.M."/>
            <person name="Sharp J.A."/>
            <person name="Nicholas K.R."/>
            <person name="Ray D.A."/>
            <person name="Kube M."/>
            <person name="Reinhardt R."/>
            <person name="Pringle T.H."/>
            <person name="Taylor J."/>
            <person name="Jones R.C."/>
            <person name="Nixon B."/>
            <person name="Dacheux J.L."/>
            <person name="Niwa H."/>
            <person name="Sekita Y."/>
            <person name="Huang X."/>
            <person name="Stark A."/>
            <person name="Kheradpour P."/>
            <person name="Kellis M."/>
            <person name="Flicek P."/>
            <person name="Chen Y."/>
            <person name="Webber C."/>
            <person name="Hardison R."/>
            <person name="Nelson J."/>
            <person name="Hallsworth-Pepin K."/>
            <person name="Delehaunty K."/>
            <person name="Markovic C."/>
            <person name="Minx P."/>
            <person name="Feng Y."/>
            <person name="Kremitzki C."/>
            <person name="Mitreva M."/>
            <person name="Glasscock J."/>
            <person name="Wylie T."/>
            <person name="Wohldmann P."/>
            <person name="Thiru P."/>
            <person name="Nhan M.N."/>
            <person name="Pohl C.S."/>
            <person name="Smith S.M."/>
            <person name="Hou S."/>
            <person name="Nefedov M."/>
            <person name="de Jong P.J."/>
            <person name="Renfree M.B."/>
            <person name="Mardis E.R."/>
            <person name="Wilson R.K."/>
        </authorList>
    </citation>
    <scope>NUCLEOTIDE SEQUENCE [LARGE SCALE GENOMIC DNA]</scope>
    <source>
        <strain evidence="1 2">Glennie</strain>
    </source>
</reference>
<name>F6WB90_ORNAN</name>
<dbReference type="AlphaFoldDB" id="F6WB90"/>
<evidence type="ECO:0000313" key="1">
    <source>
        <dbReference type="Ensembl" id="ENSOANP00000008551.2"/>
    </source>
</evidence>
<sequence>MEPSTEQTAKVLLTLSPPEVDGLKEGINFVRNKEEGKSYILFKDGEALRACKNLCKHQGGLFIKDIEDLSGR</sequence>
<dbReference type="GO" id="GO:0051537">
    <property type="term" value="F:2 iron, 2 sulfur cluster binding"/>
    <property type="evidence" value="ECO:0007669"/>
    <property type="project" value="InterPro"/>
</dbReference>
<reference evidence="1" key="3">
    <citation type="submission" date="2025-09" db="UniProtKB">
        <authorList>
            <consortium name="Ensembl"/>
        </authorList>
    </citation>
    <scope>IDENTIFICATION</scope>
    <source>
        <strain evidence="1">Glennie</strain>
    </source>
</reference>
<reference evidence="1" key="2">
    <citation type="submission" date="2025-08" db="UniProtKB">
        <authorList>
            <consortium name="Ensembl"/>
        </authorList>
    </citation>
    <scope>IDENTIFICATION</scope>
    <source>
        <strain evidence="1">Glennie</strain>
    </source>
</reference>
<dbReference type="InterPro" id="IPR027033">
    <property type="entry name" value="Cnh"/>
</dbReference>
<dbReference type="PANTHER" id="PTHR46522:SF1">
    <property type="entry name" value="INACTIVE CYTIDINE MONOPHOSPHATE-N-ACETYLNEURAMINIC ACID HYDROXYLASE"/>
    <property type="match status" value="1"/>
</dbReference>
<dbReference type="InParanoid" id="F6WB90"/>
<dbReference type="Bgee" id="ENSOANG00000005374">
    <property type="expression patterns" value="Expressed in liver and 3 other cell types or tissues"/>
</dbReference>
<accession>F6WB90</accession>
<dbReference type="HOGENOM" id="CLU_2728909_0_0_1"/>
<dbReference type="STRING" id="9258.ENSOANP00000008551"/>
<dbReference type="Ensembl" id="ENSOANT00000008553.2">
    <property type="protein sequence ID" value="ENSOANP00000008551.2"/>
    <property type="gene ID" value="ENSOANG00000005374.2"/>
</dbReference>
<dbReference type="OMA" id="RNCHHME"/>
<dbReference type="GeneTree" id="ENSGT00390000010830"/>
<evidence type="ECO:0008006" key="3">
    <source>
        <dbReference type="Google" id="ProtNLM"/>
    </source>
</evidence>
<dbReference type="PANTHER" id="PTHR46522">
    <property type="entry name" value="CYTIDINE MONOPHOSPHATE-N-ACETYLNEURAMINIC ACID HYDROXYLASE"/>
    <property type="match status" value="1"/>
</dbReference>
<dbReference type="SUPFAM" id="SSF50022">
    <property type="entry name" value="ISP domain"/>
    <property type="match status" value="1"/>
</dbReference>
<evidence type="ECO:0000313" key="2">
    <source>
        <dbReference type="Proteomes" id="UP000002279"/>
    </source>
</evidence>
<dbReference type="eggNOG" id="ENOG502QR0M">
    <property type="taxonomic scope" value="Eukaryota"/>
</dbReference>
<organism evidence="1 2">
    <name type="scientific">Ornithorhynchus anatinus</name>
    <name type="common">Duckbill platypus</name>
    <dbReference type="NCBI Taxonomy" id="9258"/>
    <lineage>
        <taxon>Eukaryota</taxon>
        <taxon>Metazoa</taxon>
        <taxon>Chordata</taxon>
        <taxon>Craniata</taxon>
        <taxon>Vertebrata</taxon>
        <taxon>Euteleostomi</taxon>
        <taxon>Mammalia</taxon>
        <taxon>Monotremata</taxon>
        <taxon>Ornithorhynchidae</taxon>
        <taxon>Ornithorhynchus</taxon>
    </lineage>
</organism>